<proteinExistence type="predicted"/>
<dbReference type="KEGG" id="fer:FNB15_15390"/>
<feature type="signal peptide" evidence="1">
    <location>
        <begin position="1"/>
        <end position="20"/>
    </location>
</feature>
<evidence type="ECO:0000313" key="3">
    <source>
        <dbReference type="Proteomes" id="UP000317496"/>
    </source>
</evidence>
<dbReference type="RefSeq" id="WP_144069560.1">
    <property type="nucleotide sequence ID" value="NZ_CP041636.1"/>
</dbReference>
<keyword evidence="1" id="KW-0732">Signal</keyword>
<feature type="chain" id="PRO_5021980705" evidence="1">
    <location>
        <begin position="21"/>
        <end position="106"/>
    </location>
</feature>
<dbReference type="PROSITE" id="PS51257">
    <property type="entry name" value="PROKAR_LIPOPROTEIN"/>
    <property type="match status" value="1"/>
</dbReference>
<organism evidence="2 3">
    <name type="scientific">Ferrovibrio terrae</name>
    <dbReference type="NCBI Taxonomy" id="2594003"/>
    <lineage>
        <taxon>Bacteria</taxon>
        <taxon>Pseudomonadati</taxon>
        <taxon>Pseudomonadota</taxon>
        <taxon>Alphaproteobacteria</taxon>
        <taxon>Rhodospirillales</taxon>
        <taxon>Rhodospirillaceae</taxon>
        <taxon>Ferrovibrio</taxon>
    </lineage>
</organism>
<evidence type="ECO:0000313" key="2">
    <source>
        <dbReference type="EMBL" id="QDO98579.1"/>
    </source>
</evidence>
<dbReference type="OrthoDB" id="5489750at2"/>
<dbReference type="Proteomes" id="UP000317496">
    <property type="component" value="Chromosome"/>
</dbReference>
<dbReference type="EMBL" id="CP041636">
    <property type="protein sequence ID" value="QDO98579.1"/>
    <property type="molecule type" value="Genomic_DNA"/>
</dbReference>
<sequence>MPLHRCFAALTIFLACTGHAAASTPQAWQELFAEAGRQCAAESGLLDAAALAQPIDLGDVVLVLVGGMWPQPHMKQAPAHLLCRYSKANGDTTVIELPADWRTQLR</sequence>
<dbReference type="AlphaFoldDB" id="A0A516H479"/>
<protein>
    <submittedName>
        <fullName evidence="2">Uncharacterized protein</fullName>
    </submittedName>
</protein>
<name>A0A516H479_9PROT</name>
<accession>A0A516H479</accession>
<evidence type="ECO:0000256" key="1">
    <source>
        <dbReference type="SAM" id="SignalP"/>
    </source>
</evidence>
<gene>
    <name evidence="2" type="ORF">FNB15_15390</name>
</gene>
<reference evidence="2 3" key="1">
    <citation type="submission" date="2019-07" db="EMBL/GenBank/DDBJ databases">
        <title>Genome sequencing for Ferrovibrio sp. K5.</title>
        <authorList>
            <person name="Park S.-J."/>
        </authorList>
    </citation>
    <scope>NUCLEOTIDE SEQUENCE [LARGE SCALE GENOMIC DNA]</scope>
    <source>
        <strain evidence="2 3">K5</strain>
    </source>
</reference>
<keyword evidence="3" id="KW-1185">Reference proteome</keyword>